<proteinExistence type="predicted"/>
<dbReference type="RefSeq" id="XP_038969321.1">
    <property type="nucleotide sequence ID" value="XM_039113393.2"/>
</dbReference>
<keyword evidence="4" id="KW-1185">Reference proteome</keyword>
<dbReference type="PANTHER" id="PTHR36868">
    <property type="entry name" value="NUTRITIONALLY-REGULATED ADIPOSE AND CARDIAC ENRICHED PROTEIN HOMOLOG"/>
    <property type="match status" value="1"/>
</dbReference>
<dbReference type="PANTHER" id="PTHR36868:SF1">
    <property type="entry name" value="NUTRITIONALLY-REGULATED ADIPOSE AND CARDIAC ENRICHED PROTEIN HOMOLOG"/>
    <property type="match status" value="1"/>
</dbReference>
<sequence length="183" mass="20504">MVASSFVDTGDCQMRSAAPVSHPNPHPRTRHPTRENEGTTWGSQPPRTERDDDRKCPPSILRPRRQECGCPGGEPQRNQRHVRFREPLEVAVHYIARKDRTAAIKVPRRAAPHGGSPLQPAFCGGSLFLWLILCVLLGVVLGLYCGRAKYVTGALEDLWAQLLVLTSRLWRAVLACWHCLLQL</sequence>
<keyword evidence="2" id="KW-0812">Transmembrane</keyword>
<reference evidence="3" key="3">
    <citation type="submission" date="2025-09" db="UniProtKB">
        <authorList>
            <consortium name="Ensembl"/>
        </authorList>
    </citation>
    <scope>IDENTIFICATION</scope>
    <source>
        <strain evidence="3">Brown Norway</strain>
    </source>
</reference>
<evidence type="ECO:0000313" key="4">
    <source>
        <dbReference type="Proteomes" id="UP000002494"/>
    </source>
</evidence>
<accession>A0ABK0LEH8</accession>
<dbReference type="Ensembl" id="ENSRNOT00000131027.1">
    <property type="protein sequence ID" value="ENSRNOP00000101743.1"/>
    <property type="gene ID" value="ENSRNOG00000085756.1"/>
</dbReference>
<dbReference type="GeneID" id="691485"/>
<protein>
    <recommendedName>
        <fullName evidence="5">Nutritionally-regulated adipose and cardiac enriched protein homolog</fullName>
    </recommendedName>
</protein>
<dbReference type="GeneTree" id="ENSGT00390000001214"/>
<dbReference type="InterPro" id="IPR028114">
    <property type="entry name" value="DUF4658"/>
</dbReference>
<keyword evidence="2" id="KW-0472">Membrane</keyword>
<evidence type="ECO:0008006" key="5">
    <source>
        <dbReference type="Google" id="ProtNLM"/>
    </source>
</evidence>
<dbReference type="Pfam" id="PF15555">
    <property type="entry name" value="DUF4658"/>
    <property type="match status" value="1"/>
</dbReference>
<evidence type="ECO:0000256" key="1">
    <source>
        <dbReference type="SAM" id="MobiDB-lite"/>
    </source>
</evidence>
<organism evidence="3 4">
    <name type="scientific">Rattus norvegicus</name>
    <name type="common">Rat</name>
    <dbReference type="NCBI Taxonomy" id="10116"/>
    <lineage>
        <taxon>Eukaryota</taxon>
        <taxon>Metazoa</taxon>
        <taxon>Chordata</taxon>
        <taxon>Craniata</taxon>
        <taxon>Vertebrata</taxon>
        <taxon>Euteleostomi</taxon>
        <taxon>Mammalia</taxon>
        <taxon>Eutheria</taxon>
        <taxon>Euarchontoglires</taxon>
        <taxon>Glires</taxon>
        <taxon>Rodentia</taxon>
        <taxon>Myomorpha</taxon>
        <taxon>Muroidea</taxon>
        <taxon>Muridae</taxon>
        <taxon>Murinae</taxon>
        <taxon>Rattus</taxon>
    </lineage>
</organism>
<keyword evidence="2" id="KW-1133">Transmembrane helix</keyword>
<evidence type="ECO:0000313" key="3">
    <source>
        <dbReference type="Ensembl" id="ENSRNOP00000101743.1"/>
    </source>
</evidence>
<reference evidence="3" key="1">
    <citation type="submission" date="2024-01" db="EMBL/GenBank/DDBJ databases">
        <title>GRCr8: a new rat reference genome assembly contstructed from accurate long reads and long range scaffolding.</title>
        <authorList>
            <person name="Doris P.A."/>
            <person name="Kalbfleisch T."/>
            <person name="Li K."/>
            <person name="Howe K."/>
            <person name="Wood J."/>
        </authorList>
    </citation>
    <scope>NUCLEOTIDE SEQUENCE [LARGE SCALE GENOMIC DNA]</scope>
    <source>
        <strain evidence="3">Brown Norway</strain>
    </source>
</reference>
<evidence type="ECO:0000256" key="2">
    <source>
        <dbReference type="SAM" id="Phobius"/>
    </source>
</evidence>
<feature type="compositionally biased region" description="Basic and acidic residues" evidence="1">
    <location>
        <begin position="47"/>
        <end position="56"/>
    </location>
</feature>
<feature type="region of interest" description="Disordered" evidence="1">
    <location>
        <begin position="1"/>
        <end position="76"/>
    </location>
</feature>
<feature type="transmembrane region" description="Helical" evidence="2">
    <location>
        <begin position="127"/>
        <end position="146"/>
    </location>
</feature>
<name>A0ABK0LEH8_RAT</name>
<gene>
    <name evidence="3" type="primary">C6h14orf180</name>
</gene>
<dbReference type="Proteomes" id="UP000002494">
    <property type="component" value="Chromosome 6"/>
</dbReference>
<reference evidence="3" key="2">
    <citation type="submission" date="2025-08" db="UniProtKB">
        <authorList>
            <consortium name="Ensembl"/>
        </authorList>
    </citation>
    <scope>IDENTIFICATION</scope>
    <source>
        <strain evidence="3">Brown Norway</strain>
    </source>
</reference>